<organism evidence="2 3">
    <name type="scientific">Acetobacter musti</name>
    <dbReference type="NCBI Taxonomy" id="864732"/>
    <lineage>
        <taxon>Bacteria</taxon>
        <taxon>Pseudomonadati</taxon>
        <taxon>Pseudomonadota</taxon>
        <taxon>Alphaproteobacteria</taxon>
        <taxon>Acetobacterales</taxon>
        <taxon>Acetobacteraceae</taxon>
        <taxon>Acetobacter</taxon>
    </lineage>
</organism>
<evidence type="ECO:0000313" key="2">
    <source>
        <dbReference type="EMBL" id="NHN84820.1"/>
    </source>
</evidence>
<dbReference type="SUPFAM" id="SSF53850">
    <property type="entry name" value="Periplasmic binding protein-like II"/>
    <property type="match status" value="1"/>
</dbReference>
<name>A0ABX0JQL3_9PROT</name>
<proteinExistence type="predicted"/>
<dbReference type="PANTHER" id="PTHR30024:SF48">
    <property type="entry name" value="ABC TRANSPORTER SUBSTRATE-BINDING PROTEIN"/>
    <property type="match status" value="1"/>
</dbReference>
<comment type="caution">
    <text evidence="2">The sequence shown here is derived from an EMBL/GenBank/DDBJ whole genome shotgun (WGS) entry which is preliminary data.</text>
</comment>
<dbReference type="InterPro" id="IPR015168">
    <property type="entry name" value="SsuA/THI5"/>
</dbReference>
<protein>
    <submittedName>
        <fullName evidence="2">PhnD/SsuA/transferrin family substrate-binding protein</fullName>
    </submittedName>
</protein>
<gene>
    <name evidence="2" type="ORF">GOB93_09230</name>
</gene>
<dbReference type="Gene3D" id="3.40.190.10">
    <property type="entry name" value="Periplasmic binding protein-like II"/>
    <property type="match status" value="2"/>
</dbReference>
<accession>A0ABX0JQL3</accession>
<keyword evidence="3" id="KW-1185">Reference proteome</keyword>
<reference evidence="2 3" key="1">
    <citation type="journal article" date="2020" name="Int. J. Syst. Evol. Microbiol.">
        <title>Novel acetic acid bacteria from cider fermentations: Acetobacter conturbans sp. nov. and Acetobacter fallax sp. nov.</title>
        <authorList>
            <person name="Sombolestani A.S."/>
            <person name="Cleenwerck I."/>
            <person name="Cnockaert M."/>
            <person name="Borremans W."/>
            <person name="Wieme A.D."/>
            <person name="De Vuyst L."/>
            <person name="Vandamme P."/>
        </authorList>
    </citation>
    <scope>NUCLEOTIDE SEQUENCE [LARGE SCALE GENOMIC DNA]</scope>
    <source>
        <strain evidence="2 3">LMG 30640</strain>
    </source>
</reference>
<sequence>MFRWCQDIVLRVSSEEYPVSVFDISLSRRRFSQVVSGIAGLGVAGPGLAGRYARAAGLSALSSVTLRVASFRGMESCLLPALGLDDFPYRVVFSEFSSGNLIAQAISADAVDVGGWSEIPLVFIAAAQARVAVVATTDGPTTDQALMVPAGSSARSVGDLRGKRVGYIRSTTSHYFLIRMLDQAGMSFSDIVPVALGPSQGLTAMQAGSLDAWATYGYVIQRLQAEGSARILESAADILSGHYFIGANPLHLEDDLFRRAVADYIHRVGRAYEILSADKQRWAKIVSPVITVPEPEVLSYLQNQNRPYHPRAWTGSDIEGVEKVARVFVRERLIPGDTDVRKVFSDALSPLLRT</sequence>
<dbReference type="Proteomes" id="UP000635278">
    <property type="component" value="Unassembled WGS sequence"/>
</dbReference>
<dbReference type="EMBL" id="WOTB01000010">
    <property type="protein sequence ID" value="NHN84820.1"/>
    <property type="molecule type" value="Genomic_DNA"/>
</dbReference>
<evidence type="ECO:0000313" key="3">
    <source>
        <dbReference type="Proteomes" id="UP000635278"/>
    </source>
</evidence>
<dbReference type="Pfam" id="PF09084">
    <property type="entry name" value="NMT1"/>
    <property type="match status" value="1"/>
</dbReference>
<dbReference type="PANTHER" id="PTHR30024">
    <property type="entry name" value="ALIPHATIC SULFONATES-BINDING PROTEIN-RELATED"/>
    <property type="match status" value="1"/>
</dbReference>
<feature type="domain" description="SsuA/THI5-like" evidence="1">
    <location>
        <begin position="101"/>
        <end position="227"/>
    </location>
</feature>
<evidence type="ECO:0000259" key="1">
    <source>
        <dbReference type="Pfam" id="PF09084"/>
    </source>
</evidence>